<evidence type="ECO:0000256" key="2">
    <source>
        <dbReference type="ARBA" id="ARBA00004127"/>
    </source>
</evidence>
<keyword evidence="6 10" id="KW-1133">Transmembrane helix</keyword>
<feature type="transmembrane region" description="Helical" evidence="10">
    <location>
        <begin position="190"/>
        <end position="213"/>
    </location>
</feature>
<evidence type="ECO:0000313" key="12">
    <source>
        <dbReference type="EMBL" id="CAF0952100.1"/>
    </source>
</evidence>
<gene>
    <name evidence="12" type="ORF">OXX778_LOCUS13999</name>
</gene>
<dbReference type="PANTHER" id="PTHR13325">
    <property type="entry name" value="PROTEASE M50 MEMBRANE-BOUND TRANSCRIPTION FACTOR SITE 2 PROTEASE"/>
    <property type="match status" value="1"/>
</dbReference>
<comment type="catalytic activity">
    <reaction evidence="1">
        <text>Cleaves several transcription factors that are type-2 transmembrane proteins within membrane-spanning domains. Known substrates include sterol regulatory element-binding protein (SREBP) -1, SREBP-2 and forms of the transcriptional activator ATF6. SREBP-2 is cleaved at the site 477-DRSRILL-|-CVLTFLCLSFNPLTSLLQWGGA-505. The residues Asn-Pro, 11 residues distal to the site of cleavage in the membrane-spanning domain, are important for cleavage by S2P endopeptidase. Replacement of either of these residues does not prevent cleavage, but there is no cleavage if both of these residues are replaced.</text>
        <dbReference type="EC" id="3.4.24.85"/>
    </reaction>
</comment>
<dbReference type="EMBL" id="CAJNOC010002801">
    <property type="protein sequence ID" value="CAF0952100.1"/>
    <property type="molecule type" value="Genomic_DNA"/>
</dbReference>
<evidence type="ECO:0000256" key="6">
    <source>
        <dbReference type="ARBA" id="ARBA00022989"/>
    </source>
</evidence>
<dbReference type="EC" id="3.4.24.85" evidence="3"/>
<feature type="transmembrane region" description="Helical" evidence="10">
    <location>
        <begin position="423"/>
        <end position="445"/>
    </location>
</feature>
<dbReference type="GO" id="GO:0004222">
    <property type="term" value="F:metalloendopeptidase activity"/>
    <property type="evidence" value="ECO:0007669"/>
    <property type="project" value="InterPro"/>
</dbReference>
<proteinExistence type="predicted"/>
<accession>A0A814D7Y3</accession>
<keyword evidence="5 10" id="KW-0812">Transmembrane</keyword>
<sequence length="516" mass="58809">MTRSQTCESDSDLDSRVMNKISSDSDLSQVALMIFNNVAFKFLTFWLTTFILNKILIENRFTSAKYAKFLSKRGLTIDAFQIKWYTVKCNRLFIKLSNFKPNFQKYWFNLGVILGMIGQFLSIILLIYTIYDFFKPKSISKQILVPVLPGVNLPSSQIWYYFSALFLCGIVHEFGHAVAASREQVRVNGFGVFLMFIFPGAYVDLCTEHIMVISPLRQLRIFCAGVWHNFVLVLVSLAIIQAHPYLTKHLFDKRVHVTSISSDSPLASSIKINSVITKIFDCDITNSYSYFQCLYKNEIESSSGFCISSNKIYKLASFTIETDKVLNECCNLNSSMTNYCFKWKQEQNSYGCLPARKVTEGKTCIKNCDQDICVFPISTNSTKLVRIEFDSEPAVLFVGSIKELIYTVFIDGSLPKYKFIPKFLNSGLILLLKYIVAFSGAIGILNLVPCFALDGQYILASLLAINKKSEDFTSIPQKRPFIYIIIIFFGTFLLLVNILLAFVSLTYSKFGYFFKD</sequence>
<comment type="caution">
    <text evidence="12">The sequence shown here is derived from an EMBL/GenBank/DDBJ whole genome shotgun (WGS) entry which is preliminary data.</text>
</comment>
<feature type="transmembrane region" description="Helical" evidence="10">
    <location>
        <begin position="158"/>
        <end position="178"/>
    </location>
</feature>
<feature type="transmembrane region" description="Helical" evidence="10">
    <location>
        <begin position="106"/>
        <end position="131"/>
    </location>
</feature>
<dbReference type="GO" id="GO:0012505">
    <property type="term" value="C:endomembrane system"/>
    <property type="evidence" value="ECO:0007669"/>
    <property type="project" value="UniProtKB-SubCell"/>
</dbReference>
<dbReference type="InterPro" id="IPR008915">
    <property type="entry name" value="Peptidase_M50"/>
</dbReference>
<dbReference type="CDD" id="cd05709">
    <property type="entry name" value="S2P-M50"/>
    <property type="match status" value="1"/>
</dbReference>
<feature type="transmembrane region" description="Helical" evidence="10">
    <location>
        <begin position="30"/>
        <end position="52"/>
    </location>
</feature>
<evidence type="ECO:0000256" key="7">
    <source>
        <dbReference type="ARBA" id="ARBA00023136"/>
    </source>
</evidence>
<keyword evidence="13" id="KW-1185">Reference proteome</keyword>
<evidence type="ECO:0000256" key="1">
    <source>
        <dbReference type="ARBA" id="ARBA00001350"/>
    </source>
</evidence>
<dbReference type="GO" id="GO:1905897">
    <property type="term" value="P:regulation of response to endoplasmic reticulum stress"/>
    <property type="evidence" value="ECO:0007669"/>
    <property type="project" value="TreeGrafter"/>
</dbReference>
<comment type="subcellular location">
    <subcellularLocation>
        <location evidence="2">Endomembrane system</location>
        <topology evidence="2">Multi-pass membrane protein</topology>
    </subcellularLocation>
</comment>
<feature type="transmembrane region" description="Helical" evidence="10">
    <location>
        <begin position="481"/>
        <end position="507"/>
    </location>
</feature>
<dbReference type="InterPro" id="IPR001193">
    <property type="entry name" value="MBTPS2"/>
</dbReference>
<dbReference type="Proteomes" id="UP000663879">
    <property type="component" value="Unassembled WGS sequence"/>
</dbReference>
<comment type="function">
    <text evidence="9">Zinc metalloprotease that mediates intramembrane proteolysis of proteins such as ATF6, ATF6B, SREBF1/SREBP1 and SREBF2/SREBP2. Catalyzes the second step in the proteolytic activation of the sterol regulatory element-binding proteins (SREBPs) SREBF1/SREBP1 and SREBF2/SREBP2: cleaves SREBPs within the first transmembrane segment, thereby releasing the N-terminal segment with a portion of the transmembrane segment attached. Mature N-terminal SREBP fragments shuttle to the nucleus and activate gene transcription. Also mediates the second step in the proteolytic activation of the cyclic AMP-dependent transcription factor ATF-6 (ATF6 and ATF6B). Involved in intramembrane proteolysis during bone formation. In astrocytes and osteoblasts, upon DNA damage and ER stress, mediates the second step of the regulated intramembrane proteolytic activation of the transcription factor CREB3L1, leading to the inhibition of cell-cycle progression.</text>
</comment>
<dbReference type="Pfam" id="PF02163">
    <property type="entry name" value="Peptidase_M50"/>
    <property type="match status" value="1"/>
</dbReference>
<evidence type="ECO:0000313" key="13">
    <source>
        <dbReference type="Proteomes" id="UP000663879"/>
    </source>
</evidence>
<evidence type="ECO:0000256" key="9">
    <source>
        <dbReference type="ARBA" id="ARBA00045828"/>
    </source>
</evidence>
<dbReference type="AlphaFoldDB" id="A0A814D7Y3"/>
<evidence type="ECO:0000259" key="11">
    <source>
        <dbReference type="Pfam" id="PF02163"/>
    </source>
</evidence>
<dbReference type="PRINTS" id="PR01000">
    <property type="entry name" value="SREBPS2PTASE"/>
</dbReference>
<organism evidence="12 13">
    <name type="scientific">Brachionus calyciflorus</name>
    <dbReference type="NCBI Taxonomy" id="104777"/>
    <lineage>
        <taxon>Eukaryota</taxon>
        <taxon>Metazoa</taxon>
        <taxon>Spiralia</taxon>
        <taxon>Gnathifera</taxon>
        <taxon>Rotifera</taxon>
        <taxon>Eurotatoria</taxon>
        <taxon>Monogononta</taxon>
        <taxon>Pseudotrocha</taxon>
        <taxon>Ploima</taxon>
        <taxon>Brachionidae</taxon>
        <taxon>Brachionus</taxon>
    </lineage>
</organism>
<dbReference type="GO" id="GO:0016020">
    <property type="term" value="C:membrane"/>
    <property type="evidence" value="ECO:0007669"/>
    <property type="project" value="InterPro"/>
</dbReference>
<protein>
    <recommendedName>
        <fullName evidence="4">Membrane-bound transcription factor site-2 protease</fullName>
        <ecNumber evidence="3">3.4.24.85</ecNumber>
    </recommendedName>
    <alternativeName>
        <fullName evidence="8">Endopeptidase S2P</fullName>
    </alternativeName>
</protein>
<dbReference type="OrthoDB" id="69989at2759"/>
<evidence type="ECO:0000256" key="4">
    <source>
        <dbReference type="ARBA" id="ARBA00014400"/>
    </source>
</evidence>
<feature type="domain" description="Peptidase M50" evidence="11">
    <location>
        <begin position="162"/>
        <end position="475"/>
    </location>
</feature>
<dbReference type="PANTHER" id="PTHR13325:SF3">
    <property type="entry name" value="MEMBRANE-BOUND TRANSCRIPTION FACTOR SITE-2 PROTEASE"/>
    <property type="match status" value="1"/>
</dbReference>
<keyword evidence="7 10" id="KW-0472">Membrane</keyword>
<feature type="transmembrane region" description="Helical" evidence="10">
    <location>
        <begin position="219"/>
        <end position="240"/>
    </location>
</feature>
<evidence type="ECO:0000256" key="3">
    <source>
        <dbReference type="ARBA" id="ARBA00012347"/>
    </source>
</evidence>
<evidence type="ECO:0000256" key="8">
    <source>
        <dbReference type="ARBA" id="ARBA00032658"/>
    </source>
</evidence>
<evidence type="ECO:0000256" key="10">
    <source>
        <dbReference type="SAM" id="Phobius"/>
    </source>
</evidence>
<dbReference type="GO" id="GO:0005737">
    <property type="term" value="C:cytoplasm"/>
    <property type="evidence" value="ECO:0007669"/>
    <property type="project" value="TreeGrafter"/>
</dbReference>
<reference evidence="12" key="1">
    <citation type="submission" date="2021-02" db="EMBL/GenBank/DDBJ databases">
        <authorList>
            <person name="Nowell W R."/>
        </authorList>
    </citation>
    <scope>NUCLEOTIDE SEQUENCE</scope>
    <source>
        <strain evidence="12">Ploen Becks lab</strain>
    </source>
</reference>
<name>A0A814D7Y3_9BILA</name>
<evidence type="ECO:0000256" key="5">
    <source>
        <dbReference type="ARBA" id="ARBA00022692"/>
    </source>
</evidence>
<dbReference type="GO" id="GO:0031293">
    <property type="term" value="P:membrane protein intracellular domain proteolysis"/>
    <property type="evidence" value="ECO:0007669"/>
    <property type="project" value="TreeGrafter"/>
</dbReference>